<dbReference type="Gene3D" id="2.30.30.30">
    <property type="match status" value="1"/>
</dbReference>
<dbReference type="RefSeq" id="WP_259866176.1">
    <property type="nucleotide sequence ID" value="NZ_BAAAST010000004.1"/>
</dbReference>
<feature type="compositionally biased region" description="Basic and acidic residues" evidence="1">
    <location>
        <begin position="201"/>
        <end position="220"/>
    </location>
</feature>
<feature type="region of interest" description="Disordered" evidence="1">
    <location>
        <begin position="201"/>
        <end position="226"/>
    </location>
</feature>
<proteinExistence type="predicted"/>
<gene>
    <name evidence="2" type="ORF">Dfulv_21750</name>
</gene>
<feature type="region of interest" description="Disordered" evidence="1">
    <location>
        <begin position="159"/>
        <end position="185"/>
    </location>
</feature>
<name>A0ABY5WBX8_9ACTN</name>
<reference evidence="2" key="1">
    <citation type="submission" date="2021-04" db="EMBL/GenBank/DDBJ databases">
        <authorList>
            <person name="Hartkoorn R.C."/>
            <person name="Beaudoing E."/>
            <person name="Hot D."/>
        </authorList>
    </citation>
    <scope>NUCLEOTIDE SEQUENCE</scope>
    <source>
        <strain evidence="2">NRRL B-16292</strain>
    </source>
</reference>
<dbReference type="CDD" id="cd06091">
    <property type="entry name" value="KOW_NusG"/>
    <property type="match status" value="1"/>
</dbReference>
<evidence type="ECO:0000313" key="2">
    <source>
        <dbReference type="EMBL" id="UWP86719.1"/>
    </source>
</evidence>
<dbReference type="Proteomes" id="UP001059617">
    <property type="component" value="Chromosome"/>
</dbReference>
<protein>
    <recommendedName>
        <fullName evidence="4">KOW domain-containing protein</fullName>
    </recommendedName>
</protein>
<accession>A0ABY5WBX8</accession>
<organism evidence="2 3">
    <name type="scientific">Dactylosporangium fulvum</name>
    <dbReference type="NCBI Taxonomy" id="53359"/>
    <lineage>
        <taxon>Bacteria</taxon>
        <taxon>Bacillati</taxon>
        <taxon>Actinomycetota</taxon>
        <taxon>Actinomycetes</taxon>
        <taxon>Micromonosporales</taxon>
        <taxon>Micromonosporaceae</taxon>
        <taxon>Dactylosporangium</taxon>
    </lineage>
</organism>
<sequence>MGDIEVVDGAFAGLRGTVLSQTSHEINVEIALFGRPVPVSLRPDQVRAAGAAGPAVTPKTPHEILRGKIVSDHSRLAGIDAFTFFVERVAVPEDDLASEWDAYLRRYSDAQTRARTLEQAALDRFDRELGGLPDHEAQAAIDSDEAYWHPARVLARSLEQAARDRPTEPTPELGDIARWDGEQPDDPLVLARERRDRAELAAQGREHEQWRASRSPDELRALPARGNPGRYAYAQQPHIEQPDLPEPPPAILDASPLFAAVLDGGAPMPADQAAALLEKFHQTVAEVSVAHAADNPAMFTRLVVVHQRISRTMVASRRLDVIQEFVRHETRKQYNVVGLLLAGGVGDVAFPSNPWGIPATAGLTEALRLVWAPIAVKAPKFVAAAHHRTLALALLTGPDGDVNLGYVTWWRYDDHDEGVPPTSLDSFAAADSDSIDLVVGAAPHLADPTIDVPSLAGPAPRPIRDLWAVHHRLAHTVGDGIGGDLGSNILEWFADESWQVAGHRIGDLPPDRFVSGPGASNYETYVFDLDELDPDGNPMVGCWDNKQWQIYDRKPYWRWLNTSGAGLVWRWPDDGK</sequence>
<evidence type="ECO:0000256" key="1">
    <source>
        <dbReference type="SAM" id="MobiDB-lite"/>
    </source>
</evidence>
<keyword evidence="3" id="KW-1185">Reference proteome</keyword>
<evidence type="ECO:0000313" key="3">
    <source>
        <dbReference type="Proteomes" id="UP001059617"/>
    </source>
</evidence>
<dbReference type="InterPro" id="IPR014722">
    <property type="entry name" value="Rib_uL2_dom2"/>
</dbReference>
<dbReference type="EMBL" id="CP073720">
    <property type="protein sequence ID" value="UWP86719.1"/>
    <property type="molecule type" value="Genomic_DNA"/>
</dbReference>
<reference evidence="2" key="2">
    <citation type="submission" date="2022-09" db="EMBL/GenBank/DDBJ databases">
        <title>Biosynthetic gene clusters of Dactylosporangioum fulvum.</title>
        <authorList>
            <person name="Caradec T."/>
        </authorList>
    </citation>
    <scope>NUCLEOTIDE SEQUENCE</scope>
    <source>
        <strain evidence="2">NRRL B-16292</strain>
    </source>
</reference>
<evidence type="ECO:0008006" key="4">
    <source>
        <dbReference type="Google" id="ProtNLM"/>
    </source>
</evidence>